<keyword evidence="1" id="KW-0812">Transmembrane</keyword>
<keyword evidence="1" id="KW-0472">Membrane</keyword>
<name>A0A8S5SRI7_9CAUD</name>
<reference evidence="2" key="1">
    <citation type="journal article" date="2021" name="Proc. Natl. Acad. Sci. U.S.A.">
        <title>A Catalog of Tens of Thousands of Viruses from Human Metagenomes Reveals Hidden Associations with Chronic Diseases.</title>
        <authorList>
            <person name="Tisza M.J."/>
            <person name="Buck C.B."/>
        </authorList>
    </citation>
    <scope>NUCLEOTIDE SEQUENCE</scope>
    <source>
        <strain evidence="2">CtCfI1</strain>
    </source>
</reference>
<feature type="transmembrane region" description="Helical" evidence="1">
    <location>
        <begin position="92"/>
        <end position="117"/>
    </location>
</feature>
<organism evidence="2">
    <name type="scientific">Siphoviridae sp. ctCfI1</name>
    <dbReference type="NCBI Taxonomy" id="2827809"/>
    <lineage>
        <taxon>Viruses</taxon>
        <taxon>Duplodnaviria</taxon>
        <taxon>Heunggongvirae</taxon>
        <taxon>Uroviricota</taxon>
        <taxon>Caudoviricetes</taxon>
    </lineage>
</organism>
<accession>A0A8S5SRI7</accession>
<protein>
    <submittedName>
        <fullName evidence="2">Uncharacterized protein</fullName>
    </submittedName>
</protein>
<dbReference type="EMBL" id="BK032657">
    <property type="protein sequence ID" value="DAF53560.1"/>
    <property type="molecule type" value="Genomic_DNA"/>
</dbReference>
<evidence type="ECO:0000256" key="1">
    <source>
        <dbReference type="SAM" id="Phobius"/>
    </source>
</evidence>
<proteinExistence type="predicted"/>
<evidence type="ECO:0000313" key="2">
    <source>
        <dbReference type="EMBL" id="DAF53560.1"/>
    </source>
</evidence>
<sequence>MLGCSIKPSISSLLSSPLIKLNSRALSYSTDLGSLPASIKPDSCVNKPISTACWLNCCLITNFGGCFAPVYLLHQFNSDKKPSLILATHKDAWLCCADVSFSAWVAVLIVLFACLCVQ</sequence>
<feature type="transmembrane region" description="Helical" evidence="1">
    <location>
        <begin position="53"/>
        <end position="72"/>
    </location>
</feature>
<keyword evidence="1" id="KW-1133">Transmembrane helix</keyword>